<dbReference type="AlphaFoldDB" id="A0AAD6URX8"/>
<proteinExistence type="predicted"/>
<evidence type="ECO:0000313" key="2">
    <source>
        <dbReference type="Proteomes" id="UP001219525"/>
    </source>
</evidence>
<name>A0AAD6URX8_9AGAR</name>
<keyword evidence="2" id="KW-1185">Reference proteome</keyword>
<protein>
    <submittedName>
        <fullName evidence="1">Uncharacterized protein</fullName>
    </submittedName>
</protein>
<comment type="caution">
    <text evidence="1">The sequence shown here is derived from an EMBL/GenBank/DDBJ whole genome shotgun (WGS) entry which is preliminary data.</text>
</comment>
<reference evidence="1" key="1">
    <citation type="submission" date="2023-03" db="EMBL/GenBank/DDBJ databases">
        <title>Massive genome expansion in bonnet fungi (Mycena s.s.) driven by repeated elements and novel gene families across ecological guilds.</title>
        <authorList>
            <consortium name="Lawrence Berkeley National Laboratory"/>
            <person name="Harder C.B."/>
            <person name="Miyauchi S."/>
            <person name="Viragh M."/>
            <person name="Kuo A."/>
            <person name="Thoen E."/>
            <person name="Andreopoulos B."/>
            <person name="Lu D."/>
            <person name="Skrede I."/>
            <person name="Drula E."/>
            <person name="Henrissat B."/>
            <person name="Morin E."/>
            <person name="Kohler A."/>
            <person name="Barry K."/>
            <person name="LaButti K."/>
            <person name="Morin E."/>
            <person name="Salamov A."/>
            <person name="Lipzen A."/>
            <person name="Mereny Z."/>
            <person name="Hegedus B."/>
            <person name="Baldrian P."/>
            <person name="Stursova M."/>
            <person name="Weitz H."/>
            <person name="Taylor A."/>
            <person name="Grigoriev I.V."/>
            <person name="Nagy L.G."/>
            <person name="Martin F."/>
            <person name="Kauserud H."/>
        </authorList>
    </citation>
    <scope>NUCLEOTIDE SEQUENCE</scope>
    <source>
        <strain evidence="1">9144</strain>
    </source>
</reference>
<dbReference type="Proteomes" id="UP001219525">
    <property type="component" value="Unassembled WGS sequence"/>
</dbReference>
<dbReference type="EMBL" id="JARJCW010000108">
    <property type="protein sequence ID" value="KAJ7193464.1"/>
    <property type="molecule type" value="Genomic_DNA"/>
</dbReference>
<organism evidence="1 2">
    <name type="scientific">Mycena pura</name>
    <dbReference type="NCBI Taxonomy" id="153505"/>
    <lineage>
        <taxon>Eukaryota</taxon>
        <taxon>Fungi</taxon>
        <taxon>Dikarya</taxon>
        <taxon>Basidiomycota</taxon>
        <taxon>Agaricomycotina</taxon>
        <taxon>Agaricomycetes</taxon>
        <taxon>Agaricomycetidae</taxon>
        <taxon>Agaricales</taxon>
        <taxon>Marasmiineae</taxon>
        <taxon>Mycenaceae</taxon>
        <taxon>Mycena</taxon>
    </lineage>
</organism>
<sequence length="208" mass="22764">MNEDAQDLDWYITAVINELRSFAHMWIDGFRRRIRAAPPITLDRPHPAHPLPVGFPFGDSAVSETFEWIYECGREQVRHVHRVAFAFHGRTGPPGAGSSVAWKVLTETGVVLGVFEIAGPIYDDAARPFSIDADVVLEGVAASLGARTPVHLASRVVPVEAADAAAGSRYASAARTPCALRVYELRTPSGYVFRRVGTRWVFPVLAPD</sequence>
<gene>
    <name evidence="1" type="ORF">GGX14DRAFT_478191</name>
</gene>
<accession>A0AAD6URX8</accession>
<evidence type="ECO:0000313" key="1">
    <source>
        <dbReference type="EMBL" id="KAJ7193464.1"/>
    </source>
</evidence>